<keyword evidence="1 3" id="KW-0853">WD repeat</keyword>
<protein>
    <submittedName>
        <fullName evidence="5">Uncharacterized protein</fullName>
    </submittedName>
</protein>
<dbReference type="InterPro" id="IPR015943">
    <property type="entry name" value="WD40/YVTN_repeat-like_dom_sf"/>
</dbReference>
<evidence type="ECO:0000256" key="1">
    <source>
        <dbReference type="ARBA" id="ARBA00022574"/>
    </source>
</evidence>
<feature type="region of interest" description="Disordered" evidence="4">
    <location>
        <begin position="14"/>
        <end position="36"/>
    </location>
</feature>
<evidence type="ECO:0000256" key="2">
    <source>
        <dbReference type="ARBA" id="ARBA00022737"/>
    </source>
</evidence>
<dbReference type="SMART" id="SM00320">
    <property type="entry name" value="WD40"/>
    <property type="match status" value="5"/>
</dbReference>
<feature type="repeat" description="WD" evidence="3">
    <location>
        <begin position="88"/>
        <end position="129"/>
    </location>
</feature>
<feature type="repeat" description="WD" evidence="3">
    <location>
        <begin position="139"/>
        <end position="171"/>
    </location>
</feature>
<evidence type="ECO:0000256" key="4">
    <source>
        <dbReference type="SAM" id="MobiDB-lite"/>
    </source>
</evidence>
<accession>A0A4S4L5X9</accession>
<gene>
    <name evidence="5" type="ORF">EW145_g3845</name>
</gene>
<dbReference type="EMBL" id="SGPK01000175">
    <property type="protein sequence ID" value="THH06795.1"/>
    <property type="molecule type" value="Genomic_DNA"/>
</dbReference>
<dbReference type="PROSITE" id="PS50082">
    <property type="entry name" value="WD_REPEATS_2"/>
    <property type="match status" value="2"/>
</dbReference>
<feature type="compositionally biased region" description="Low complexity" evidence="4">
    <location>
        <begin position="394"/>
        <end position="413"/>
    </location>
</feature>
<evidence type="ECO:0000256" key="3">
    <source>
        <dbReference type="PROSITE-ProRule" id="PRU00221"/>
    </source>
</evidence>
<evidence type="ECO:0000313" key="5">
    <source>
        <dbReference type="EMBL" id="THH06795.1"/>
    </source>
</evidence>
<evidence type="ECO:0000313" key="6">
    <source>
        <dbReference type="Proteomes" id="UP000308199"/>
    </source>
</evidence>
<dbReference type="InterPro" id="IPR045151">
    <property type="entry name" value="DCAF8"/>
</dbReference>
<comment type="caution">
    <text evidence="5">The sequence shown here is derived from an EMBL/GenBank/DDBJ whole genome shotgun (WGS) entry which is preliminary data.</text>
</comment>
<dbReference type="GO" id="GO:0045717">
    <property type="term" value="P:negative regulation of fatty acid biosynthetic process"/>
    <property type="evidence" value="ECO:0007669"/>
    <property type="project" value="TreeGrafter"/>
</dbReference>
<dbReference type="Gene3D" id="2.130.10.10">
    <property type="entry name" value="YVTN repeat-like/Quinoprotein amine dehydrogenase"/>
    <property type="match status" value="3"/>
</dbReference>
<dbReference type="InterPro" id="IPR001680">
    <property type="entry name" value="WD40_rpt"/>
</dbReference>
<dbReference type="PANTHER" id="PTHR15574">
    <property type="entry name" value="WD REPEAT DOMAIN-CONTAINING FAMILY"/>
    <property type="match status" value="1"/>
</dbReference>
<sequence>MDSKVDIPTTCNVASGSNAYRQQQERRAQNQPFSAPKASALRNPYRLVHDLATSPSLSTVRQVYQRDVLRHAYQGLFDRVNVLGNDEGYGHTGCVNALSWALDGDVLVSGGDDTTLRFWKLDPNDTSTPYPYKQSSIIQTGHTGNVFNAQMLPSSSRIATVAGDRQVRIFDAERALTTSGEGRKIDFSERETCIRVLRCHSGRTKRIVTEESSDVFLTVAEDGTVRQHDLRTPHRCSRNQSNCPPPLVTMPHDLSTLALSPLAPHLFVVAGESPFGYLFDRRQVDRTLRAEWGVPCNNNDYVTCVRRFGRTQRGPAEALGAEHITGARMAQTNGHEIDAGITLADAVYLYSARDDPQEFVTRLATVLPPNPKRRKLSLSESISSSEESTDSGEEGNSTRTSALDSSSESSSRSQLHLHIPDREYEGEDEDSSDTNAVSQPVLDEKFKKSTILPRRRFSGHCNVDTVKDVNFIGADDEYVASGSDDGNFFLWEKNTGHLHGIYEGDGSVVNVIENHPCLPLIACSGIDTTVKLFAPMEKNSFFSRLHNADDIIGRNAAAARRSARTQNGFANLFMQYRMALRRVAEDDSEEGEPQCTFQ</sequence>
<dbReference type="AlphaFoldDB" id="A0A4S4L5X9"/>
<keyword evidence="2" id="KW-0677">Repeat</keyword>
<reference evidence="5 6" key="1">
    <citation type="submission" date="2019-02" db="EMBL/GenBank/DDBJ databases">
        <title>Genome sequencing of the rare red list fungi Phellinidium pouzarii.</title>
        <authorList>
            <person name="Buettner E."/>
            <person name="Kellner H."/>
        </authorList>
    </citation>
    <scope>NUCLEOTIDE SEQUENCE [LARGE SCALE GENOMIC DNA]</scope>
    <source>
        <strain evidence="5 6">DSM 108285</strain>
    </source>
</reference>
<proteinExistence type="predicted"/>
<dbReference type="GO" id="GO:0005737">
    <property type="term" value="C:cytoplasm"/>
    <property type="evidence" value="ECO:0007669"/>
    <property type="project" value="TreeGrafter"/>
</dbReference>
<dbReference type="GO" id="GO:0080008">
    <property type="term" value="C:Cul4-RING E3 ubiquitin ligase complex"/>
    <property type="evidence" value="ECO:0007669"/>
    <property type="project" value="TreeGrafter"/>
</dbReference>
<feature type="region of interest" description="Disordered" evidence="4">
    <location>
        <begin position="370"/>
        <end position="417"/>
    </location>
</feature>
<dbReference type="PANTHER" id="PTHR15574:SF40">
    <property type="entry name" value="WD AND TETRATRICOPEPTIDE REPEATS PROTEIN 1"/>
    <property type="match status" value="1"/>
</dbReference>
<dbReference type="PROSITE" id="PS50294">
    <property type="entry name" value="WD_REPEATS_REGION"/>
    <property type="match status" value="1"/>
</dbReference>
<keyword evidence="6" id="KW-1185">Reference proteome</keyword>
<dbReference type="Pfam" id="PF00400">
    <property type="entry name" value="WD40"/>
    <property type="match status" value="3"/>
</dbReference>
<dbReference type="SUPFAM" id="SSF50978">
    <property type="entry name" value="WD40 repeat-like"/>
    <property type="match status" value="1"/>
</dbReference>
<dbReference type="InterPro" id="IPR036322">
    <property type="entry name" value="WD40_repeat_dom_sf"/>
</dbReference>
<dbReference type="OrthoDB" id="2414538at2759"/>
<organism evidence="5 6">
    <name type="scientific">Phellinidium pouzarii</name>
    <dbReference type="NCBI Taxonomy" id="167371"/>
    <lineage>
        <taxon>Eukaryota</taxon>
        <taxon>Fungi</taxon>
        <taxon>Dikarya</taxon>
        <taxon>Basidiomycota</taxon>
        <taxon>Agaricomycotina</taxon>
        <taxon>Agaricomycetes</taxon>
        <taxon>Hymenochaetales</taxon>
        <taxon>Hymenochaetaceae</taxon>
        <taxon>Phellinidium</taxon>
    </lineage>
</organism>
<name>A0A4S4L5X9_9AGAM</name>
<dbReference type="Proteomes" id="UP000308199">
    <property type="component" value="Unassembled WGS sequence"/>
</dbReference>